<evidence type="ECO:0000259" key="6">
    <source>
        <dbReference type="Pfam" id="PF04357"/>
    </source>
</evidence>
<dbReference type="EMBL" id="QGKL01000039">
    <property type="protein sequence ID" value="PWQ94642.1"/>
    <property type="molecule type" value="Genomic_DNA"/>
</dbReference>
<feature type="domain" description="Translocation and assembly module TamB C-terminal" evidence="6">
    <location>
        <begin position="1440"/>
        <end position="1771"/>
    </location>
</feature>
<dbReference type="InterPro" id="IPR007452">
    <property type="entry name" value="TamB_C"/>
</dbReference>
<evidence type="ECO:0000256" key="2">
    <source>
        <dbReference type="ARBA" id="ARBA00022692"/>
    </source>
</evidence>
<keyword evidence="8" id="KW-1185">Reference proteome</keyword>
<gene>
    <name evidence="7" type="ORF">DKT75_15215</name>
</gene>
<accession>A0A317CET2</accession>
<name>A0A317CET2_9GAMM</name>
<keyword evidence="3 5" id="KW-1133">Transmembrane helix</keyword>
<dbReference type="OrthoDB" id="5555605at2"/>
<evidence type="ECO:0000313" key="8">
    <source>
        <dbReference type="Proteomes" id="UP000245506"/>
    </source>
</evidence>
<comment type="subcellular location">
    <subcellularLocation>
        <location evidence="1">Membrane</location>
        <topology evidence="1">Single-pass membrane protein</topology>
    </subcellularLocation>
</comment>
<evidence type="ECO:0000256" key="1">
    <source>
        <dbReference type="ARBA" id="ARBA00004167"/>
    </source>
</evidence>
<proteinExistence type="predicted"/>
<dbReference type="Pfam" id="PF04357">
    <property type="entry name" value="TamB"/>
    <property type="match status" value="1"/>
</dbReference>
<dbReference type="PANTHER" id="PTHR36985">
    <property type="entry name" value="TRANSLOCATION AND ASSEMBLY MODULE SUBUNIT TAMB"/>
    <property type="match status" value="1"/>
</dbReference>
<keyword evidence="4 5" id="KW-0472">Membrane</keyword>
<dbReference type="GO" id="GO:0005886">
    <property type="term" value="C:plasma membrane"/>
    <property type="evidence" value="ECO:0007669"/>
    <property type="project" value="InterPro"/>
</dbReference>
<evidence type="ECO:0000256" key="3">
    <source>
        <dbReference type="ARBA" id="ARBA00022989"/>
    </source>
</evidence>
<evidence type="ECO:0000256" key="5">
    <source>
        <dbReference type="SAM" id="Phobius"/>
    </source>
</evidence>
<dbReference type="RefSeq" id="WP_109824291.1">
    <property type="nucleotide sequence ID" value="NZ_QGKL01000039.1"/>
</dbReference>
<dbReference type="GO" id="GO:0009306">
    <property type="term" value="P:protein secretion"/>
    <property type="evidence" value="ECO:0007669"/>
    <property type="project" value="InterPro"/>
</dbReference>
<reference evidence="7 8" key="1">
    <citation type="submission" date="2018-05" db="EMBL/GenBank/DDBJ databases">
        <title>Leucothrix arctica sp. nov., isolated from Arctic seawater.</title>
        <authorList>
            <person name="Choi A."/>
            <person name="Baek K."/>
        </authorList>
    </citation>
    <scope>NUCLEOTIDE SEQUENCE [LARGE SCALE GENOMIC DNA]</scope>
    <source>
        <strain evidence="7 8">IMCC9719</strain>
    </source>
</reference>
<dbReference type="Proteomes" id="UP000245506">
    <property type="component" value="Unassembled WGS sequence"/>
</dbReference>
<protein>
    <recommendedName>
        <fullName evidence="6">Translocation and assembly module TamB C-terminal domain-containing protein</fullName>
    </recommendedName>
</protein>
<organism evidence="7 8">
    <name type="scientific">Leucothrix arctica</name>
    <dbReference type="NCBI Taxonomy" id="1481894"/>
    <lineage>
        <taxon>Bacteria</taxon>
        <taxon>Pseudomonadati</taxon>
        <taxon>Pseudomonadota</taxon>
        <taxon>Gammaproteobacteria</taxon>
        <taxon>Thiotrichales</taxon>
        <taxon>Thiotrichaceae</taxon>
        <taxon>Leucothrix</taxon>
    </lineage>
</organism>
<evidence type="ECO:0000313" key="7">
    <source>
        <dbReference type="EMBL" id="PWQ94642.1"/>
    </source>
</evidence>
<dbReference type="PANTHER" id="PTHR36985:SF1">
    <property type="entry name" value="TRANSLOCATION AND ASSEMBLY MODULE SUBUNIT TAMB"/>
    <property type="match status" value="1"/>
</dbReference>
<evidence type="ECO:0000256" key="4">
    <source>
        <dbReference type="ARBA" id="ARBA00023136"/>
    </source>
</evidence>
<keyword evidence="2 5" id="KW-0812">Transmembrane</keyword>
<sequence>MSAKRSISDYIFSPLVWIQIIILFVLMTLLALVLTPLGPLIGAWAGNTFVKELKIEGVSGSLLTGINVDKVNYDDGQVLTSLKGIDIDFGGPDFSNSLVNVDSLNISSFDIVLSKSETSRARGEPVNIGDFGIAPINLNVLKGSLGQFNVIEEGQNLFGLTGLKLDNTKIIDNKILLDGVTANMAMQPTPISIAINSASLDMLEPHALDLKANMAWLHPDIGDVKADITGTGLLQAYELTVDGDIDNSELGKQVISAEASGNFDFIDFKKLSLTGDSGNVQAIGELAWVPALSTDLAINAKSLNAAQFVPEWPTDITSKLQLKVGTTEGKTRIGLDIEDLNGTVRGYPLTATGEVSMLNEELLFDKLEIKSAKNIIKVNGRGTEPFDLSWDVYAPDLSSLAAGVKGRVSAKGTLTGNMKQPIINGTLDTTRLSFQGSSLDSGKLDIKTSNGDLQIDGKLQGLTVNNERIRNATLSGRGNIESHKIDLLANHSQAKVTASLDGGWDGTAWQGLLTKATVDNSAAGKWALQKPTNIKLSAAGIATDELCMASSSGSACTNIDYNDQDGFSTSGKLANTPLDILNPVLPQGLALKGLVGGEYSITINPDLKGQANLNFSAGTVNLTKDGKLERFAYRSGSLVADINGNDIKASTSLKLADKGAIDASADIKLSPSDGKHVIDAKGEFTEIPLGLAQAFLPAEISATGQASGAFNVNQNGSARTGTLVLSSPDVQLVYKDSTAGNQRYNFDEVKLNAKLDNDLINADAALSLKGGGKLNAVATVDLSQSDIIKGITAQGKVEAMPLALARPYLPKEVDVDGLISGDYRLTQSANGPVGQVDLSATDGSFTYKAEGVDAQRYRYTKVQLKASLQDEKILADAGIELQGGAVLTSKATVDLSQKDILKSITAEGQIKSMPLALARPYLPKDIDVDGVISGDYRLTQNANGPVGQVDLEANDGSFSYKAEGVERQRYRYTKVQLKATMQDEKILANAGLELQGGAVLTSNASVDLKSLSGGGKPIFSAEGKVNAIPLDMAQAFLPKGLIVKGNVNGTYQLQQQTQLQGNVAFEFDQGSVSYDDGVTGAQLYRFSSAKVIADIQGDNVTTDLNLALQDGGTFSTKGRLNLAKPNNLYDFEGDGQLKAFPLALVQPYLPSTIKVKGVAEGSYQLTQRGGQQGRINLKLPTGSVSILDEKGEAQTISYELAELNATVNGKNIVADTRITLEQGGVIDGKGTVVLGANANAHRIDVEGQLISVPLSIAKPYLPEDFGLPGKINGTYRLSQRNGQQSGNVKLSLPNSYFTVATASGEKRSFPYQDGILNVTLNNKQIDVDSSLDFQGRGTLKSRAQVVLRDNGSPTINGVFEVNIPNIYWAQSYVPYSRGLRGQVVGKVSVSGVIDKPRVTGQIALTDGYLRLPQVGTELTDVNVRIQADQSNQARIVGTMNSGGGILTATGSLSLQDIKSWSAQMSLTGSNIKFVDTNEAEAFMTPNLEITANASAIVINGTVDIPKASINLKNVPELSIDESEDVIVIGETAKGEDIKAVRLQPNILVRLGNEVFFKGFGFSTQLTGGIRVTNSRNTIVTNGTMQIVNGRYQAYGQDLKIANGRLVFNGPPKNIGVDVKAVREITDGEVGIQLSGTLQKLKSTIVSDPVLDDTDALSYLLTGNSLSSATGRETALLMQAVRGLGIDGSDGLVQKIGKSLGLDDLSIVTRDDFRDSELQLGKRLGPKLYVKYLVGIFDSAHRIAVDYKINKYLNLEVQAGEEQSIDLIYEYERN</sequence>
<comment type="caution">
    <text evidence="7">The sequence shown here is derived from an EMBL/GenBank/DDBJ whole genome shotgun (WGS) entry which is preliminary data.</text>
</comment>
<feature type="transmembrane region" description="Helical" evidence="5">
    <location>
        <begin position="12"/>
        <end position="34"/>
    </location>
</feature>